<dbReference type="SMART" id="SM00955">
    <property type="entry name" value="RNB"/>
    <property type="match status" value="1"/>
</dbReference>
<dbReference type="InterPro" id="IPR012340">
    <property type="entry name" value="NA-bd_OB-fold"/>
</dbReference>
<evidence type="ECO:0000256" key="4">
    <source>
        <dbReference type="ARBA" id="ARBA00022722"/>
    </source>
</evidence>
<keyword evidence="5" id="KW-0378">Hydrolase</keyword>
<feature type="compositionally biased region" description="Low complexity" evidence="12">
    <location>
        <begin position="338"/>
        <end position="359"/>
    </location>
</feature>
<dbReference type="InterPro" id="IPR041505">
    <property type="entry name" value="Dis3_CSD2"/>
</dbReference>
<dbReference type="GO" id="GO:0006364">
    <property type="term" value="P:rRNA processing"/>
    <property type="evidence" value="ECO:0007669"/>
    <property type="project" value="UniProtKB-KW"/>
</dbReference>
<dbReference type="GO" id="GO:0000177">
    <property type="term" value="C:cytoplasmic exosome (RNase complex)"/>
    <property type="evidence" value="ECO:0007669"/>
    <property type="project" value="TreeGrafter"/>
</dbReference>
<feature type="domain" description="RNB" evidence="14">
    <location>
        <begin position="501"/>
        <end position="828"/>
    </location>
</feature>
<dbReference type="GO" id="GO:0000176">
    <property type="term" value="C:nuclear exosome (RNase complex)"/>
    <property type="evidence" value="ECO:0007669"/>
    <property type="project" value="TreeGrafter"/>
</dbReference>
<dbReference type="Pfam" id="PF13638">
    <property type="entry name" value="PIN_4"/>
    <property type="match status" value="1"/>
</dbReference>
<dbReference type="Pfam" id="PF17216">
    <property type="entry name" value="Rrp44_CSD1"/>
    <property type="match status" value="1"/>
</dbReference>
<dbReference type="PANTHER" id="PTHR23355">
    <property type="entry name" value="RIBONUCLEASE"/>
    <property type="match status" value="1"/>
</dbReference>
<evidence type="ECO:0000256" key="3">
    <source>
        <dbReference type="ARBA" id="ARBA00022552"/>
    </source>
</evidence>
<dbReference type="Gene3D" id="3.40.50.1010">
    <property type="entry name" value="5'-nuclease"/>
    <property type="match status" value="1"/>
</dbReference>
<dbReference type="GO" id="GO:0071031">
    <property type="term" value="P:nuclear mRNA surveillance of mRNA 3'-end processing"/>
    <property type="evidence" value="ECO:0007669"/>
    <property type="project" value="TreeGrafter"/>
</dbReference>
<dbReference type="SMART" id="SM00670">
    <property type="entry name" value="PINc"/>
    <property type="match status" value="1"/>
</dbReference>
<dbReference type="InterPro" id="IPR029060">
    <property type="entry name" value="PIN-like_dom_sf"/>
</dbReference>
<dbReference type="InterPro" id="IPR033771">
    <property type="entry name" value="Rrp44_CSD1"/>
</dbReference>
<dbReference type="Pfam" id="PF17215">
    <property type="entry name" value="Rrp44_S1"/>
    <property type="match status" value="1"/>
</dbReference>
<evidence type="ECO:0000313" key="16">
    <source>
        <dbReference type="Proteomes" id="UP001255856"/>
    </source>
</evidence>
<dbReference type="PROSITE" id="PS01175">
    <property type="entry name" value="RIBONUCLEASE_II"/>
    <property type="match status" value="1"/>
</dbReference>
<reference evidence="15" key="1">
    <citation type="submission" date="2021-01" db="EMBL/GenBank/DDBJ databases">
        <authorList>
            <person name="Eckstrom K.M.E."/>
        </authorList>
    </citation>
    <scope>NUCLEOTIDE SEQUENCE</scope>
    <source>
        <strain evidence="15">UVCC 0001</strain>
    </source>
</reference>
<proteinExistence type="inferred from homology"/>
<gene>
    <name evidence="15" type="ORF">QBZ16_005346</name>
</gene>
<dbReference type="InterPro" id="IPR050180">
    <property type="entry name" value="RNR_Ribonuclease"/>
</dbReference>
<dbReference type="CDD" id="cd09862">
    <property type="entry name" value="PIN_Rrp44-like"/>
    <property type="match status" value="1"/>
</dbReference>
<feature type="compositionally biased region" description="Acidic residues" evidence="12">
    <location>
        <begin position="312"/>
        <end position="323"/>
    </location>
</feature>
<dbReference type="Gene3D" id="2.40.50.700">
    <property type="match status" value="1"/>
</dbReference>
<dbReference type="Pfam" id="PF00773">
    <property type="entry name" value="RNB"/>
    <property type="match status" value="1"/>
</dbReference>
<evidence type="ECO:0000259" key="13">
    <source>
        <dbReference type="SMART" id="SM00670"/>
    </source>
</evidence>
<evidence type="ECO:0000256" key="6">
    <source>
        <dbReference type="ARBA" id="ARBA00022835"/>
    </source>
</evidence>
<evidence type="ECO:0000256" key="12">
    <source>
        <dbReference type="SAM" id="MobiDB-lite"/>
    </source>
</evidence>
<comment type="similarity">
    <text evidence="2 11">Belongs to the RNR ribonuclease family.</text>
</comment>
<dbReference type="FunFam" id="2.40.50.700:FF:000001">
    <property type="entry name" value="Exosome complex exonuclease exoribonuclease (Rrp44)"/>
    <property type="match status" value="1"/>
</dbReference>
<dbReference type="InterPro" id="IPR002716">
    <property type="entry name" value="PIN_dom"/>
</dbReference>
<dbReference type="AlphaFoldDB" id="A0AAD9IFG8"/>
<dbReference type="InterPro" id="IPR001900">
    <property type="entry name" value="RNase_II/R"/>
</dbReference>
<dbReference type="Pfam" id="PF17849">
    <property type="entry name" value="OB_Dis3"/>
    <property type="match status" value="1"/>
</dbReference>
<keyword evidence="16" id="KW-1185">Reference proteome</keyword>
<evidence type="ECO:0000256" key="10">
    <source>
        <dbReference type="ARBA" id="ARBA00077930"/>
    </source>
</evidence>
<evidence type="ECO:0000256" key="8">
    <source>
        <dbReference type="ARBA" id="ARBA00022884"/>
    </source>
</evidence>
<keyword evidence="7" id="KW-0269">Exonuclease</keyword>
<dbReference type="Gene3D" id="2.40.50.690">
    <property type="match status" value="1"/>
</dbReference>
<comment type="caution">
    <text evidence="15">The sequence shown here is derived from an EMBL/GenBank/DDBJ whole genome shotgun (WGS) entry which is preliminary data.</text>
</comment>
<dbReference type="InterPro" id="IPR033770">
    <property type="entry name" value="RRP44_S1"/>
</dbReference>
<dbReference type="SUPFAM" id="SSF88723">
    <property type="entry name" value="PIN domain-like"/>
    <property type="match status" value="1"/>
</dbReference>
<dbReference type="EMBL" id="JASFZW010000009">
    <property type="protein sequence ID" value="KAK2076586.1"/>
    <property type="molecule type" value="Genomic_DNA"/>
</dbReference>
<evidence type="ECO:0000313" key="15">
    <source>
        <dbReference type="EMBL" id="KAK2076586.1"/>
    </source>
</evidence>
<evidence type="ECO:0000256" key="1">
    <source>
        <dbReference type="ARBA" id="ARBA00004123"/>
    </source>
</evidence>
<dbReference type="Gene3D" id="2.40.50.140">
    <property type="entry name" value="Nucleic acid-binding proteins"/>
    <property type="match status" value="1"/>
</dbReference>
<comment type="subcellular location">
    <subcellularLocation>
        <location evidence="1">Nucleus</location>
    </subcellularLocation>
</comment>
<dbReference type="InterPro" id="IPR022966">
    <property type="entry name" value="RNase_II/R_CS"/>
</dbReference>
<evidence type="ECO:0000256" key="5">
    <source>
        <dbReference type="ARBA" id="ARBA00022801"/>
    </source>
</evidence>
<dbReference type="SUPFAM" id="SSF50249">
    <property type="entry name" value="Nucleic acid-binding proteins"/>
    <property type="match status" value="4"/>
</dbReference>
<dbReference type="PANTHER" id="PTHR23355:SF35">
    <property type="entry name" value="EXOSOME COMPLEX EXONUCLEASE RRP44"/>
    <property type="match status" value="1"/>
</dbReference>
<evidence type="ECO:0000256" key="2">
    <source>
        <dbReference type="ARBA" id="ARBA00005785"/>
    </source>
</evidence>
<evidence type="ECO:0000256" key="11">
    <source>
        <dbReference type="RuleBase" id="RU003901"/>
    </source>
</evidence>
<evidence type="ECO:0000259" key="14">
    <source>
        <dbReference type="SMART" id="SM00955"/>
    </source>
</evidence>
<evidence type="ECO:0000256" key="9">
    <source>
        <dbReference type="ARBA" id="ARBA00023242"/>
    </source>
</evidence>
<keyword evidence="4" id="KW-0540">Nuclease</keyword>
<dbReference type="GO" id="GO:0016075">
    <property type="term" value="P:rRNA catabolic process"/>
    <property type="evidence" value="ECO:0007669"/>
    <property type="project" value="TreeGrafter"/>
</dbReference>
<organism evidence="15 16">
    <name type="scientific">Prototheca wickerhamii</name>
    <dbReference type="NCBI Taxonomy" id="3111"/>
    <lineage>
        <taxon>Eukaryota</taxon>
        <taxon>Viridiplantae</taxon>
        <taxon>Chlorophyta</taxon>
        <taxon>core chlorophytes</taxon>
        <taxon>Trebouxiophyceae</taxon>
        <taxon>Chlorellales</taxon>
        <taxon>Chlorellaceae</taxon>
        <taxon>Prototheca</taxon>
    </lineage>
</organism>
<evidence type="ECO:0000256" key="7">
    <source>
        <dbReference type="ARBA" id="ARBA00022839"/>
    </source>
</evidence>
<keyword evidence="9" id="KW-0539">Nucleus</keyword>
<feature type="domain" description="PIN" evidence="13">
    <location>
        <begin position="52"/>
        <end position="171"/>
    </location>
</feature>
<protein>
    <recommendedName>
        <fullName evidence="10">Ribosomal RNA-processing protein 44</fullName>
    </recommendedName>
</protein>
<keyword evidence="3" id="KW-0698">rRNA processing</keyword>
<sequence>MLQSKTFVKKTKRGKILKVVREHYLREDIYSGTPLDPECDASAYKLSPDAARYLVLDTNVALHQMDFLEHPSVTDVVVPAIVLEEVRARNQAAFQRLKALTTSETKRFYVFANENHKYACRDGGDTYIKQDPGETPNDRNDRAIRRTAEWYAQRLPGTAIVLLTDDAANRAKALAAGVEALSCVQYARLRQDEVPELADLVRAGLMAAGEDDSDMRGGRADASASKRSRIYEEHRPLSEVTAGIKAGRYLQGTLRTSRFHAWEGWISCEAVEQDVLLPGRAALNRAMDGDVVVVELLPESEWRAPDARIEAAEDEEEEGEVEEGGAHIAAPVDDEPGNNSASITSSTTTTPSPSNAQPTGKVVGILKRNWRTRGYCGSLRVPKGKEGVPASALYPASNGSQSVLVCPVERRYPFVRIQTRQAATLADKRIVVAVDGWPADSLYPSGHYVRTLGAIGDRDTETEVLLLENDINTSAFTPAVHACVPPLPWRVEEEHVAEPGRADLRHLPVCSVDPPGCKDIDDALHVRALPNGNLELGVHIADVTNFVLPESAMDEEAARRATTVYLVQRRIDMLPKPLTEDICSLRGGVDRLAFSVIWEVDGATAEIKNTSFTKSVIRSRAALTYAEAQSRIDDPTLRDELTLGLRELNRVAKLLRAARSARGALALASPEVRFEIDTETQDPLDVGMYQVREANQMVEEMMLLANCSVADATLRAFPACALLRRHEPPAPRAPAAAAGVAVDCATSLNLARSLDAAVRADDPYFNTLLRIVATRCMTQAQYFSSGELAPPEYYHYGLAAPIYTHFTSPIRRYADVVVHRVLMAALGLRPLPDSMRDRPRVAGVVDNLNLRHRNAQLAGRASVELHTLIFFRGRTVLADARVTRVRANGLMVFVPKYGIEGPVRFDPEEEGDGAPAFTYDEEKQRVCSADGGVAYTVFDPCAVQISVQETTGNRRALLLKLVDRALLPDAERVKK</sequence>
<accession>A0AAD9IFG8</accession>
<keyword evidence="6" id="KW-0271">Exosome</keyword>
<dbReference type="GO" id="GO:0000175">
    <property type="term" value="F:3'-5'-RNA exonuclease activity"/>
    <property type="evidence" value="ECO:0007669"/>
    <property type="project" value="UniProtKB-ARBA"/>
</dbReference>
<dbReference type="GO" id="GO:0004519">
    <property type="term" value="F:endonuclease activity"/>
    <property type="evidence" value="ECO:0007669"/>
    <property type="project" value="TreeGrafter"/>
</dbReference>
<dbReference type="Proteomes" id="UP001255856">
    <property type="component" value="Unassembled WGS sequence"/>
</dbReference>
<name>A0AAD9IFG8_PROWI</name>
<feature type="region of interest" description="Disordered" evidence="12">
    <location>
        <begin position="305"/>
        <end position="360"/>
    </location>
</feature>
<keyword evidence="8" id="KW-0694">RNA-binding</keyword>
<dbReference type="GO" id="GO:0003723">
    <property type="term" value="F:RNA binding"/>
    <property type="evidence" value="ECO:0007669"/>
    <property type="project" value="UniProtKB-KW"/>
</dbReference>